<dbReference type="PANTHER" id="PTHR30572">
    <property type="entry name" value="MEMBRANE COMPONENT OF TRANSPORTER-RELATED"/>
    <property type="match status" value="1"/>
</dbReference>
<evidence type="ECO:0000256" key="7">
    <source>
        <dbReference type="SAM" id="Phobius"/>
    </source>
</evidence>
<dbReference type="Pfam" id="PF02687">
    <property type="entry name" value="FtsX"/>
    <property type="match status" value="1"/>
</dbReference>
<dbReference type="InterPro" id="IPR003838">
    <property type="entry name" value="ABC3_permease_C"/>
</dbReference>
<organism evidence="10 11">
    <name type="scientific">Wenyingzhuangia heitensis</name>
    <dbReference type="NCBI Taxonomy" id="1487859"/>
    <lineage>
        <taxon>Bacteria</taxon>
        <taxon>Pseudomonadati</taxon>
        <taxon>Bacteroidota</taxon>
        <taxon>Flavobacteriia</taxon>
        <taxon>Flavobacteriales</taxon>
        <taxon>Flavobacteriaceae</taxon>
        <taxon>Wenyingzhuangia</taxon>
    </lineage>
</organism>
<reference evidence="10 11" key="1">
    <citation type="submission" date="2020-03" db="EMBL/GenBank/DDBJ databases">
        <title>Genomic Encyclopedia of Type Strains, Phase IV (KMG-IV): sequencing the most valuable type-strain genomes for metagenomic binning, comparative biology and taxonomic classification.</title>
        <authorList>
            <person name="Goeker M."/>
        </authorList>
    </citation>
    <scope>NUCLEOTIDE SEQUENCE [LARGE SCALE GENOMIC DNA]</scope>
    <source>
        <strain evidence="10 11">DSM 101599</strain>
    </source>
</reference>
<evidence type="ECO:0000256" key="6">
    <source>
        <dbReference type="ARBA" id="ARBA00038076"/>
    </source>
</evidence>
<comment type="similarity">
    <text evidence="6">Belongs to the ABC-4 integral membrane protein family.</text>
</comment>
<evidence type="ECO:0000313" key="11">
    <source>
        <dbReference type="Proteomes" id="UP000745859"/>
    </source>
</evidence>
<proteinExistence type="inferred from homology"/>
<feature type="transmembrane region" description="Helical" evidence="7">
    <location>
        <begin position="380"/>
        <end position="402"/>
    </location>
</feature>
<evidence type="ECO:0000259" key="9">
    <source>
        <dbReference type="Pfam" id="PF12704"/>
    </source>
</evidence>
<evidence type="ECO:0000256" key="5">
    <source>
        <dbReference type="ARBA" id="ARBA00023136"/>
    </source>
</evidence>
<dbReference type="Proteomes" id="UP000745859">
    <property type="component" value="Unassembled WGS sequence"/>
</dbReference>
<sequence length="419" mass="47257">MNSLFHRDLWVEILSSLKSNGARTFVTAFGVFWGIFIMVLLLSAASGFETGIKSKFKGIATNSIFIWTQKTSLEYKGMPRNRWYHFDIQDAQAIKDNIKGLRIVSPQNNFTTEIKHITKEGSFKVEGNAPEFLGQKALKLTQGRFINQKDIDQKRKIAIIGWGLIDELYEKGEDVIGSFIKIKGVNFKVVGVFKDTSINGQKNIRAQQNVHIPFNTFSQVFNFGDRVNYFFITADDDQSATELKNKIITLLQTRHKINPKDKRAIGNFDLNEQFEKFNMLFATLKIVSFFVGIMILISGVIGISNIMLIVIKERTKEIGIRRALGATPMVIKKQIILESVFLTILSGMAGVSFASLILFFVNLKIDSMDPVDLMILNPIINLPTLFTIFIILVFFGLLAGLIPANKAVKMKPINAIRTE</sequence>
<evidence type="ECO:0000256" key="2">
    <source>
        <dbReference type="ARBA" id="ARBA00022475"/>
    </source>
</evidence>
<accession>A0ABX0UEG0</accession>
<feature type="transmembrane region" description="Helical" evidence="7">
    <location>
        <begin position="25"/>
        <end position="48"/>
    </location>
</feature>
<evidence type="ECO:0000256" key="1">
    <source>
        <dbReference type="ARBA" id="ARBA00004651"/>
    </source>
</evidence>
<dbReference type="EMBL" id="JAASQL010000002">
    <property type="protein sequence ID" value="NIJ45586.1"/>
    <property type="molecule type" value="Genomic_DNA"/>
</dbReference>
<feature type="transmembrane region" description="Helical" evidence="7">
    <location>
        <begin position="286"/>
        <end position="311"/>
    </location>
</feature>
<keyword evidence="2" id="KW-1003">Cell membrane</keyword>
<feature type="domain" description="ABC3 transporter permease C-terminal" evidence="8">
    <location>
        <begin position="290"/>
        <end position="412"/>
    </location>
</feature>
<protein>
    <submittedName>
        <fullName evidence="10">ABC transport system permease protein</fullName>
    </submittedName>
</protein>
<comment type="caution">
    <text evidence="10">The sequence shown here is derived from an EMBL/GenBank/DDBJ whole genome shotgun (WGS) entry which is preliminary data.</text>
</comment>
<dbReference type="InterPro" id="IPR050250">
    <property type="entry name" value="Macrolide_Exporter_MacB"/>
</dbReference>
<comment type="subcellular location">
    <subcellularLocation>
        <location evidence="1">Cell membrane</location>
        <topology evidence="1">Multi-pass membrane protein</topology>
    </subcellularLocation>
</comment>
<dbReference type="Pfam" id="PF12704">
    <property type="entry name" value="MacB_PCD"/>
    <property type="match status" value="1"/>
</dbReference>
<evidence type="ECO:0000313" key="10">
    <source>
        <dbReference type="EMBL" id="NIJ45586.1"/>
    </source>
</evidence>
<feature type="transmembrane region" description="Helical" evidence="7">
    <location>
        <begin position="339"/>
        <end position="360"/>
    </location>
</feature>
<dbReference type="PANTHER" id="PTHR30572:SF4">
    <property type="entry name" value="ABC TRANSPORTER PERMEASE YTRF"/>
    <property type="match status" value="1"/>
</dbReference>
<keyword evidence="4 7" id="KW-1133">Transmembrane helix</keyword>
<dbReference type="InterPro" id="IPR025857">
    <property type="entry name" value="MacB_PCD"/>
</dbReference>
<feature type="domain" description="MacB-like periplasmic core" evidence="9">
    <location>
        <begin position="24"/>
        <end position="248"/>
    </location>
</feature>
<dbReference type="RefSeq" id="WP_167187917.1">
    <property type="nucleotide sequence ID" value="NZ_JAASQL010000002.1"/>
</dbReference>
<keyword evidence="5 7" id="KW-0472">Membrane</keyword>
<gene>
    <name evidence="10" type="ORF">FHR24_002054</name>
</gene>
<keyword evidence="3 7" id="KW-0812">Transmembrane</keyword>
<name>A0ABX0UEG0_9FLAO</name>
<evidence type="ECO:0000256" key="3">
    <source>
        <dbReference type="ARBA" id="ARBA00022692"/>
    </source>
</evidence>
<keyword evidence="11" id="KW-1185">Reference proteome</keyword>
<evidence type="ECO:0000259" key="8">
    <source>
        <dbReference type="Pfam" id="PF02687"/>
    </source>
</evidence>
<evidence type="ECO:0000256" key="4">
    <source>
        <dbReference type="ARBA" id="ARBA00022989"/>
    </source>
</evidence>